<keyword evidence="2" id="KW-0378">Hydrolase</keyword>
<evidence type="ECO:0008006" key="9">
    <source>
        <dbReference type="Google" id="ProtNLM"/>
    </source>
</evidence>
<sequence length="809" mass="89248">MAGERGPQGLSTGPQGKPVVKEKDDGDHVNGIDSVGDSVVATEGTSRDNGISEGKAGADQVSYPSERSEPYNQCNVATKPNEEEDDDVLIVAVHPGKEKAFPSRVMETQRTITSFQGFRPKPEMKSKTSKHKDLTTQLQQTKATIAASNLQSLPDKGERLLRKEKELLELINCLSISPLKGEEKGSVWGKDDEDRLCAVRNATSEAIEQLHKCLETCPSPETTAEDPGGLKVPLLLHQKQAMAWLLWRETQRPPGGILADDMGLGKTLTMVALILAQKRQKQKEKRLEEWISKTDSTLVISHGTLIICPASLVHHWKKEVEKRVAPRKLSVYLYHGSNRERDCRMLSEYDIVVTTYSLVSKEIPVKKEEGDVPAKDQDLEVCGGVFTIVPLLRMAGPRIILDEAHNNQEPKSADVYSSVFLRCSPFDGVQNVEEPGDNGSRKGAERLNILKDSAARRDQGSDGHLGQPLVLLPQRRCELHRLSLSEKEQSVYDVIFARSRSTLQNYLKRHEGKAQVPACTGNNSFERVASEFGSSQPMVQPSVPAQVSSTVHILSLLLRLRQCCCHLSLLKVALDQTELKSEGLTLSLEEQLNALSLCETKTHDPKSTVSLNGTNFPADLFDTETESTKISSLLSQLQAIGRSSEINKSVIVSQWTSMLKIVSAHLKRIGLSFATIDGSVNPKQRMDVVEDFNNNPKGPQVMLVSLCAGGVGLNLIGGNHLFLLDIHWNPALEDQACDRIYRVGQRKDVVIHRFECVGTVEEKISQLQAKKKELANSVLAGNGARPLHRRCLTCAFCLDCNGGCFILLY</sequence>
<reference evidence="7" key="1">
    <citation type="thesis" date="2020" institute="ProQuest LLC" country="789 East Eisenhower Parkway, Ann Arbor, MI, USA">
        <title>Comparative Genomics and Chromosome Evolution.</title>
        <authorList>
            <person name="Mudd A.B."/>
        </authorList>
    </citation>
    <scope>NUCLEOTIDE SEQUENCE</scope>
    <source>
        <strain evidence="7">Female2</strain>
        <tissue evidence="7">Blood</tissue>
    </source>
</reference>
<feature type="compositionally biased region" description="Polar residues" evidence="4">
    <location>
        <begin position="62"/>
        <end position="78"/>
    </location>
</feature>
<dbReference type="PROSITE" id="PS51192">
    <property type="entry name" value="HELICASE_ATP_BIND_1"/>
    <property type="match status" value="1"/>
</dbReference>
<dbReference type="Gene3D" id="3.40.50.10810">
    <property type="entry name" value="Tandem AAA-ATPase domain"/>
    <property type="match status" value="1"/>
</dbReference>
<protein>
    <recommendedName>
        <fullName evidence="9">Transcription termination factor 2</fullName>
    </recommendedName>
</protein>
<dbReference type="PANTHER" id="PTHR45626">
    <property type="entry name" value="TRANSCRIPTION TERMINATION FACTOR 2-RELATED"/>
    <property type="match status" value="1"/>
</dbReference>
<dbReference type="FunFam" id="3.40.50.300:FF:001502">
    <property type="entry name" value="Transcription termination factor 2"/>
    <property type="match status" value="1"/>
</dbReference>
<dbReference type="GO" id="GO:0006281">
    <property type="term" value="P:DNA repair"/>
    <property type="evidence" value="ECO:0007669"/>
    <property type="project" value="TreeGrafter"/>
</dbReference>
<evidence type="ECO:0000256" key="2">
    <source>
        <dbReference type="ARBA" id="ARBA00022801"/>
    </source>
</evidence>
<name>A0A8T2IGB6_9PIPI</name>
<keyword evidence="3" id="KW-0067">ATP-binding</keyword>
<keyword evidence="1" id="KW-0547">Nucleotide-binding</keyword>
<dbReference type="PROSITE" id="PS51194">
    <property type="entry name" value="HELICASE_CTER"/>
    <property type="match status" value="1"/>
</dbReference>
<evidence type="ECO:0000259" key="5">
    <source>
        <dbReference type="PROSITE" id="PS51192"/>
    </source>
</evidence>
<dbReference type="Pfam" id="PF00271">
    <property type="entry name" value="Helicase_C"/>
    <property type="match status" value="1"/>
</dbReference>
<dbReference type="PANTHER" id="PTHR45626:SF50">
    <property type="entry name" value="TRANSCRIPTION TERMINATION FACTOR 2"/>
    <property type="match status" value="1"/>
</dbReference>
<evidence type="ECO:0000313" key="8">
    <source>
        <dbReference type="Proteomes" id="UP000812440"/>
    </source>
</evidence>
<evidence type="ECO:0000256" key="1">
    <source>
        <dbReference type="ARBA" id="ARBA00022741"/>
    </source>
</evidence>
<dbReference type="EMBL" id="JAACNH010001565">
    <property type="protein sequence ID" value="KAG8430100.1"/>
    <property type="molecule type" value="Genomic_DNA"/>
</dbReference>
<dbReference type="GO" id="GO:0005634">
    <property type="term" value="C:nucleus"/>
    <property type="evidence" value="ECO:0007669"/>
    <property type="project" value="TreeGrafter"/>
</dbReference>
<dbReference type="AlphaFoldDB" id="A0A8T2IGB6"/>
<comment type="caution">
    <text evidence="7">The sequence shown here is derived from an EMBL/GenBank/DDBJ whole genome shotgun (WGS) entry which is preliminary data.</text>
</comment>
<dbReference type="SMART" id="SM00490">
    <property type="entry name" value="HELICc"/>
    <property type="match status" value="1"/>
</dbReference>
<dbReference type="InterPro" id="IPR050628">
    <property type="entry name" value="SNF2_RAD54_helicase_TF"/>
</dbReference>
<dbReference type="SMART" id="SM00487">
    <property type="entry name" value="DEXDc"/>
    <property type="match status" value="1"/>
</dbReference>
<dbReference type="Pfam" id="PF00176">
    <property type="entry name" value="SNF2-rel_dom"/>
    <property type="match status" value="1"/>
</dbReference>
<evidence type="ECO:0000256" key="4">
    <source>
        <dbReference type="SAM" id="MobiDB-lite"/>
    </source>
</evidence>
<dbReference type="Gene3D" id="3.40.50.300">
    <property type="entry name" value="P-loop containing nucleotide triphosphate hydrolases"/>
    <property type="match status" value="1"/>
</dbReference>
<dbReference type="OrthoDB" id="423559at2759"/>
<gene>
    <name evidence="7" type="ORF">GDO86_018485</name>
</gene>
<dbReference type="Proteomes" id="UP000812440">
    <property type="component" value="Unassembled WGS sequence"/>
</dbReference>
<dbReference type="InterPro" id="IPR014001">
    <property type="entry name" value="Helicase_ATP-bd"/>
</dbReference>
<feature type="compositionally biased region" description="Basic and acidic residues" evidence="4">
    <location>
        <begin position="19"/>
        <end position="30"/>
    </location>
</feature>
<feature type="domain" description="Helicase C-terminal" evidence="6">
    <location>
        <begin position="629"/>
        <end position="793"/>
    </location>
</feature>
<feature type="region of interest" description="Disordered" evidence="4">
    <location>
        <begin position="1"/>
        <end position="83"/>
    </location>
</feature>
<dbReference type="CDD" id="cd18793">
    <property type="entry name" value="SF2_C_SNF"/>
    <property type="match status" value="1"/>
</dbReference>
<feature type="domain" description="Helicase ATP-binding" evidence="5">
    <location>
        <begin position="247"/>
        <end position="485"/>
    </location>
</feature>
<dbReference type="GO" id="GO:0005524">
    <property type="term" value="F:ATP binding"/>
    <property type="evidence" value="ECO:0007669"/>
    <property type="project" value="UniProtKB-KW"/>
</dbReference>
<dbReference type="InterPro" id="IPR027417">
    <property type="entry name" value="P-loop_NTPase"/>
</dbReference>
<evidence type="ECO:0000259" key="6">
    <source>
        <dbReference type="PROSITE" id="PS51194"/>
    </source>
</evidence>
<keyword evidence="8" id="KW-1185">Reference proteome</keyword>
<dbReference type="SUPFAM" id="SSF52540">
    <property type="entry name" value="P-loop containing nucleoside triphosphate hydrolases"/>
    <property type="match status" value="2"/>
</dbReference>
<evidence type="ECO:0000313" key="7">
    <source>
        <dbReference type="EMBL" id="KAG8430100.1"/>
    </source>
</evidence>
<dbReference type="InterPro" id="IPR001650">
    <property type="entry name" value="Helicase_C-like"/>
</dbReference>
<dbReference type="InterPro" id="IPR000330">
    <property type="entry name" value="SNF2_N"/>
</dbReference>
<proteinExistence type="predicted"/>
<accession>A0A8T2IGB6</accession>
<evidence type="ECO:0000256" key="3">
    <source>
        <dbReference type="ARBA" id="ARBA00022840"/>
    </source>
</evidence>
<dbReference type="InterPro" id="IPR049730">
    <property type="entry name" value="SNF2/RAD54-like_C"/>
</dbReference>
<organism evidence="7 8">
    <name type="scientific">Hymenochirus boettgeri</name>
    <name type="common">Congo dwarf clawed frog</name>
    <dbReference type="NCBI Taxonomy" id="247094"/>
    <lineage>
        <taxon>Eukaryota</taxon>
        <taxon>Metazoa</taxon>
        <taxon>Chordata</taxon>
        <taxon>Craniata</taxon>
        <taxon>Vertebrata</taxon>
        <taxon>Euteleostomi</taxon>
        <taxon>Amphibia</taxon>
        <taxon>Batrachia</taxon>
        <taxon>Anura</taxon>
        <taxon>Pipoidea</taxon>
        <taxon>Pipidae</taxon>
        <taxon>Pipinae</taxon>
        <taxon>Hymenochirus</taxon>
    </lineage>
</organism>
<dbReference type="GO" id="GO:0016787">
    <property type="term" value="F:hydrolase activity"/>
    <property type="evidence" value="ECO:0007669"/>
    <property type="project" value="UniProtKB-KW"/>
</dbReference>
<dbReference type="GO" id="GO:0008094">
    <property type="term" value="F:ATP-dependent activity, acting on DNA"/>
    <property type="evidence" value="ECO:0007669"/>
    <property type="project" value="TreeGrafter"/>
</dbReference>
<dbReference type="InterPro" id="IPR038718">
    <property type="entry name" value="SNF2-like_sf"/>
</dbReference>